<dbReference type="GO" id="GO:0006518">
    <property type="term" value="P:peptide metabolic process"/>
    <property type="evidence" value="ECO:0007669"/>
    <property type="project" value="TreeGrafter"/>
</dbReference>
<dbReference type="PANTHER" id="PTHR11804">
    <property type="entry name" value="PROTEASE M3 THIMET OLIGOPEPTIDASE-RELATED"/>
    <property type="match status" value="1"/>
</dbReference>
<dbReference type="GO" id="GO:0004222">
    <property type="term" value="F:metalloendopeptidase activity"/>
    <property type="evidence" value="ECO:0007669"/>
    <property type="project" value="InterPro"/>
</dbReference>
<gene>
    <name evidence="9" type="ORF">OZSIB_1209</name>
</gene>
<dbReference type="InterPro" id="IPR001567">
    <property type="entry name" value="Pept_M3A_M3B_dom"/>
</dbReference>
<dbReference type="Proteomes" id="UP000252355">
    <property type="component" value="Unassembled WGS sequence"/>
</dbReference>
<organism evidence="9 10">
    <name type="scientific">Candidatus Ozemobacter sibiricus</name>
    <dbReference type="NCBI Taxonomy" id="2268124"/>
    <lineage>
        <taxon>Bacteria</taxon>
        <taxon>Candidatus Ozemobacteria</taxon>
        <taxon>Candidatus Ozemobacterales</taxon>
        <taxon>Candidatus Ozemobacteraceae</taxon>
        <taxon>Candidatus Ozemobacter</taxon>
    </lineage>
</organism>
<dbReference type="InterPro" id="IPR011977">
    <property type="entry name" value="Pept_M3B_clade3"/>
</dbReference>
<evidence type="ECO:0000313" key="10">
    <source>
        <dbReference type="Proteomes" id="UP000252355"/>
    </source>
</evidence>
<comment type="cofactor">
    <cofactor evidence="6">
        <name>Zn(2+)</name>
        <dbReference type="ChEBI" id="CHEBI:29105"/>
    </cofactor>
    <text evidence="6">Binds 1 zinc ion.</text>
</comment>
<dbReference type="Gene3D" id="1.20.140.70">
    <property type="entry name" value="Oligopeptidase f, N-terminal domain"/>
    <property type="match status" value="1"/>
</dbReference>
<protein>
    <submittedName>
        <fullName evidence="9">Oligoendopeptidase F</fullName>
    </submittedName>
</protein>
<dbReference type="Pfam" id="PF01432">
    <property type="entry name" value="Peptidase_M3"/>
    <property type="match status" value="1"/>
</dbReference>
<dbReference type="GO" id="GO:0046872">
    <property type="term" value="F:metal ion binding"/>
    <property type="evidence" value="ECO:0007669"/>
    <property type="project" value="UniProtKB-UniRule"/>
</dbReference>
<keyword evidence="1 6" id="KW-0645">Protease</keyword>
<keyword evidence="4 6" id="KW-0862">Zinc</keyword>
<evidence type="ECO:0000259" key="7">
    <source>
        <dbReference type="Pfam" id="PF01432"/>
    </source>
</evidence>
<keyword evidence="2 6" id="KW-0479">Metal-binding</keyword>
<dbReference type="Pfam" id="PF08439">
    <property type="entry name" value="Peptidase_M3_N"/>
    <property type="match status" value="1"/>
</dbReference>
<evidence type="ECO:0000313" key="9">
    <source>
        <dbReference type="EMBL" id="RCK78682.1"/>
    </source>
</evidence>
<proteinExistence type="inferred from homology"/>
<sequence length="618" mass="70097">MSKSSSSSSGTNSAAGVRWNLNDYYKSEKDPAIDKDLKEALSRAQAFERKYRGFFARKPAPTGAGLVKLLQEYEDILSTRDRPHIYAHLLFASDTQNPAYGRLLQQMQQRSTEISRHLIFFTLEWCAADDKLAAKLIADKACARYRHYLEAARRYKPHLLSEPEEKIIDELENTGSRAFMRLFDELQGAARFTVKGKGKEKPRQLTEQEALSLLYDPDREVRKAAAEGLSAGFQTMLKPLTFIFNNLVQNHSTMDRLRHYPDPMASRNLSNEIDRKTVEALLATCDEHNPLVARYYRLKGKLLGLKTLYDYDRYAPISGDLPRCAWKEARAMVSASYHAFSPVLGKIVDEFFQKNWIDAELRPGKRGGAFCCSGPTDLHPYILMNFTDKMRDVSTLAHELGHGVHGYLARKQGYLQADTPLTVAETASVFGEMLTFHRLLEAQKDPKVKLALLCNKIEDAFATVFRQACMTRFEQKVHAARRQEGELTAEAISKFWMDCNKAMFGDSVHLTDGYASWWCYIGHFIHTPFYCYAYSFGELLVLSLYALYRQEGKSFVPRYLDLLAAGGSESPEALTRKMGLDISKPSFWKKGIDLIAEMVQEAEGLAAKLAVAPKARKR</sequence>
<dbReference type="PANTHER" id="PTHR11804:SF5">
    <property type="entry name" value="OLIGOENDOPEPTIDASE F"/>
    <property type="match status" value="1"/>
</dbReference>
<feature type="domain" description="Peptidase M3A/M3B catalytic" evidence="7">
    <location>
        <begin position="213"/>
        <end position="592"/>
    </location>
</feature>
<evidence type="ECO:0000256" key="3">
    <source>
        <dbReference type="ARBA" id="ARBA00022801"/>
    </source>
</evidence>
<dbReference type="CDD" id="cd09610">
    <property type="entry name" value="M3B_PepF"/>
    <property type="match status" value="1"/>
</dbReference>
<evidence type="ECO:0000256" key="6">
    <source>
        <dbReference type="RuleBase" id="RU003435"/>
    </source>
</evidence>
<name>A0A367ZMS0_9BACT</name>
<evidence type="ECO:0000256" key="1">
    <source>
        <dbReference type="ARBA" id="ARBA00022670"/>
    </source>
</evidence>
<dbReference type="GO" id="GO:0006508">
    <property type="term" value="P:proteolysis"/>
    <property type="evidence" value="ECO:0007669"/>
    <property type="project" value="UniProtKB-KW"/>
</dbReference>
<evidence type="ECO:0000259" key="8">
    <source>
        <dbReference type="Pfam" id="PF08439"/>
    </source>
</evidence>
<keyword evidence="3 6" id="KW-0378">Hydrolase</keyword>
<dbReference type="InterPro" id="IPR045090">
    <property type="entry name" value="Pept_M3A_M3B"/>
</dbReference>
<keyword evidence="5 6" id="KW-0482">Metalloprotease</keyword>
<dbReference type="EMBL" id="QOQW01000020">
    <property type="protein sequence ID" value="RCK78682.1"/>
    <property type="molecule type" value="Genomic_DNA"/>
</dbReference>
<dbReference type="SUPFAM" id="SSF55486">
    <property type="entry name" value="Metalloproteases ('zincins'), catalytic domain"/>
    <property type="match status" value="1"/>
</dbReference>
<evidence type="ECO:0000256" key="2">
    <source>
        <dbReference type="ARBA" id="ARBA00022723"/>
    </source>
</evidence>
<evidence type="ECO:0000256" key="4">
    <source>
        <dbReference type="ARBA" id="ARBA00022833"/>
    </source>
</evidence>
<reference evidence="9 10" key="1">
    <citation type="submission" date="2018-05" db="EMBL/GenBank/DDBJ databases">
        <title>A metagenomic window into the 2 km-deep terrestrial subsurface aquifer revealed taxonomically and functionally diverse microbial community comprising novel uncultured bacterial lineages.</title>
        <authorList>
            <person name="Kadnikov V.V."/>
            <person name="Mardanov A.V."/>
            <person name="Beletsky A.V."/>
            <person name="Banks D."/>
            <person name="Pimenov N.V."/>
            <person name="Frank Y.A."/>
            <person name="Karnachuk O.V."/>
            <person name="Ravin N.V."/>
        </authorList>
    </citation>
    <scope>NUCLEOTIDE SEQUENCE [LARGE SCALE GENOMIC DNA]</scope>
    <source>
        <strain evidence="9">BY5</strain>
    </source>
</reference>
<dbReference type="InterPro" id="IPR042088">
    <property type="entry name" value="OligoPept_F_C"/>
</dbReference>
<dbReference type="AlphaFoldDB" id="A0A367ZMS0"/>
<dbReference type="InterPro" id="IPR013647">
    <property type="entry name" value="OligopepF_N_dom"/>
</dbReference>
<accession>A0A367ZMS0</accession>
<dbReference type="NCBIfam" id="TIGR02290">
    <property type="entry name" value="M3_fam_3"/>
    <property type="match status" value="1"/>
</dbReference>
<feature type="domain" description="Oligopeptidase F N-terminal" evidence="8">
    <location>
        <begin position="124"/>
        <end position="192"/>
    </location>
</feature>
<comment type="similarity">
    <text evidence="6">Belongs to the peptidase M3 family.</text>
</comment>
<comment type="caution">
    <text evidence="9">The sequence shown here is derived from an EMBL/GenBank/DDBJ whole genome shotgun (WGS) entry which is preliminary data.</text>
</comment>
<evidence type="ECO:0000256" key="5">
    <source>
        <dbReference type="ARBA" id="ARBA00023049"/>
    </source>
</evidence>
<dbReference type="Gene3D" id="1.10.1370.20">
    <property type="entry name" value="Oligoendopeptidase f, C-terminal domain"/>
    <property type="match status" value="1"/>
</dbReference>